<keyword evidence="1" id="KW-0812">Transmembrane</keyword>
<organism evidence="2 3">
    <name type="scientific">Ceratina calcarata</name>
    <dbReference type="NCBI Taxonomy" id="156304"/>
    <lineage>
        <taxon>Eukaryota</taxon>
        <taxon>Metazoa</taxon>
        <taxon>Ecdysozoa</taxon>
        <taxon>Arthropoda</taxon>
        <taxon>Hexapoda</taxon>
        <taxon>Insecta</taxon>
        <taxon>Pterygota</taxon>
        <taxon>Neoptera</taxon>
        <taxon>Endopterygota</taxon>
        <taxon>Hymenoptera</taxon>
        <taxon>Apocrita</taxon>
        <taxon>Aculeata</taxon>
        <taxon>Apoidea</taxon>
        <taxon>Anthophila</taxon>
        <taxon>Apidae</taxon>
        <taxon>Ceratina</taxon>
        <taxon>Zadontomerus</taxon>
    </lineage>
</organism>
<keyword evidence="1" id="KW-0472">Membrane</keyword>
<reference evidence="3" key="1">
    <citation type="submission" date="2025-08" db="UniProtKB">
        <authorList>
            <consortium name="RefSeq"/>
        </authorList>
    </citation>
    <scope>IDENTIFICATION</scope>
    <source>
        <tissue evidence="3">Whole body</tissue>
    </source>
</reference>
<feature type="transmembrane region" description="Helical" evidence="1">
    <location>
        <begin position="6"/>
        <end position="24"/>
    </location>
</feature>
<name>A0AAJ7J9L5_9HYME</name>
<dbReference type="AlphaFoldDB" id="A0AAJ7J9L5"/>
<protein>
    <submittedName>
        <fullName evidence="3">Uncharacterized protein LOC108629329</fullName>
    </submittedName>
</protein>
<keyword evidence="1" id="KW-1133">Transmembrane helix</keyword>
<accession>A0AAJ7J9L5</accession>
<evidence type="ECO:0000313" key="3">
    <source>
        <dbReference type="RefSeq" id="XP_017887414.1"/>
    </source>
</evidence>
<dbReference type="GeneID" id="108629329"/>
<sequence length="102" mass="11613">MQEFVLAAFSFVSSLLIVIALVLFGNSNQAKRLVFSVEVLFVEVQVRQGAAGWDERILTCSRFEKRQIAREEDTQGLRGKLRESRRGDIGSTIYKLFVIDNM</sequence>
<evidence type="ECO:0000313" key="2">
    <source>
        <dbReference type="Proteomes" id="UP000694925"/>
    </source>
</evidence>
<gene>
    <name evidence="3" type="primary">LOC108629329</name>
</gene>
<dbReference type="RefSeq" id="XP_017887414.1">
    <property type="nucleotide sequence ID" value="XM_018031925.2"/>
</dbReference>
<proteinExistence type="predicted"/>
<dbReference type="KEGG" id="ccal:108629329"/>
<keyword evidence="2" id="KW-1185">Reference proteome</keyword>
<dbReference type="Proteomes" id="UP000694925">
    <property type="component" value="Unplaced"/>
</dbReference>
<evidence type="ECO:0000256" key="1">
    <source>
        <dbReference type="SAM" id="Phobius"/>
    </source>
</evidence>